<dbReference type="STRING" id="183.GCA_002009735_00822"/>
<gene>
    <name evidence="2" type="ORF">Lepil_0707</name>
</gene>
<sequence>MQRWSDLPENAKREIERKYRAGKSPVDLGAEYGLKPKQISDQAYRKLWDQSGKASGNKKSSKKGAKGAAKKTAKKGAKKSKKSGRR</sequence>
<evidence type="ECO:0000256" key="1">
    <source>
        <dbReference type="SAM" id="MobiDB-lite"/>
    </source>
</evidence>
<feature type="region of interest" description="Disordered" evidence="1">
    <location>
        <begin position="43"/>
        <end position="86"/>
    </location>
</feature>
<dbReference type="Proteomes" id="UP000005737">
    <property type="component" value="Unassembled WGS sequence"/>
</dbReference>
<dbReference type="RefSeq" id="WP_002769996.1">
    <property type="nucleotide sequence ID" value="NZ_JH597773.1"/>
</dbReference>
<keyword evidence="3" id="KW-1185">Reference proteome</keyword>
<protein>
    <submittedName>
        <fullName evidence="2">Uncharacterized protein</fullName>
    </submittedName>
</protein>
<feature type="region of interest" description="Disordered" evidence="1">
    <location>
        <begin position="1"/>
        <end position="30"/>
    </location>
</feature>
<dbReference type="HOGENOM" id="CLU_2494097_0_0_12"/>
<accession>H2CDA5</accession>
<evidence type="ECO:0000313" key="2">
    <source>
        <dbReference type="EMBL" id="EHQ05409.1"/>
    </source>
</evidence>
<dbReference type="EMBL" id="JH597773">
    <property type="protein sequence ID" value="EHQ05409.1"/>
    <property type="molecule type" value="Genomic_DNA"/>
</dbReference>
<feature type="compositionally biased region" description="Basic residues" evidence="1">
    <location>
        <begin position="59"/>
        <end position="86"/>
    </location>
</feature>
<name>H2CDA5_9LEPT</name>
<feature type="compositionally biased region" description="Basic and acidic residues" evidence="1">
    <location>
        <begin position="9"/>
        <end position="19"/>
    </location>
</feature>
<reference evidence="2 3" key="1">
    <citation type="submission" date="2011-10" db="EMBL/GenBank/DDBJ databases">
        <title>The Improved High-Quality Draft genome of Leptonema illini DSM 21528.</title>
        <authorList>
            <consortium name="US DOE Joint Genome Institute (JGI-PGF)"/>
            <person name="Lucas S."/>
            <person name="Copeland A."/>
            <person name="Lapidus A."/>
            <person name="Glavina del Rio T."/>
            <person name="Dalin E."/>
            <person name="Tice H."/>
            <person name="Bruce D."/>
            <person name="Goodwin L."/>
            <person name="Pitluck S."/>
            <person name="Peters L."/>
            <person name="Mikhailova N."/>
            <person name="Held B."/>
            <person name="Kyrpides N."/>
            <person name="Mavromatis K."/>
            <person name="Ivanova N."/>
            <person name="Markowitz V."/>
            <person name="Cheng J.-F."/>
            <person name="Hugenholtz P."/>
            <person name="Woyke T."/>
            <person name="Wu D."/>
            <person name="Gronow S."/>
            <person name="Wellnitz S."/>
            <person name="Brambilla E.-M."/>
            <person name="Klenk H.-P."/>
            <person name="Eisen J.A."/>
        </authorList>
    </citation>
    <scope>NUCLEOTIDE SEQUENCE [LARGE SCALE GENOMIC DNA]</scope>
    <source>
        <strain evidence="2 3">DSM 21528</strain>
    </source>
</reference>
<evidence type="ECO:0000313" key="3">
    <source>
        <dbReference type="Proteomes" id="UP000005737"/>
    </source>
</evidence>
<dbReference type="AlphaFoldDB" id="H2CDA5"/>
<organism evidence="2 3">
    <name type="scientific">Leptonema illini DSM 21528</name>
    <dbReference type="NCBI Taxonomy" id="929563"/>
    <lineage>
        <taxon>Bacteria</taxon>
        <taxon>Pseudomonadati</taxon>
        <taxon>Spirochaetota</taxon>
        <taxon>Spirochaetia</taxon>
        <taxon>Leptospirales</taxon>
        <taxon>Leptospiraceae</taxon>
        <taxon>Leptonema</taxon>
    </lineage>
</organism>
<proteinExistence type="predicted"/>